<dbReference type="SUPFAM" id="SSF53756">
    <property type="entry name" value="UDP-Glycosyltransferase/glycogen phosphorylase"/>
    <property type="match status" value="1"/>
</dbReference>
<dbReference type="RefSeq" id="WP_006912047.1">
    <property type="nucleotide sequence ID" value="NZ_AFNV02000026.1"/>
</dbReference>
<dbReference type="EC" id="2.7.1.33" evidence="4"/>
<name>U2FU83_9GAMM</name>
<dbReference type="GO" id="GO:0016757">
    <property type="term" value="F:glycosyltransferase activity"/>
    <property type="evidence" value="ECO:0007669"/>
    <property type="project" value="UniProtKB-KW"/>
</dbReference>
<dbReference type="PANTHER" id="PTHR12526">
    <property type="entry name" value="GLYCOSYLTRANSFERASE"/>
    <property type="match status" value="1"/>
</dbReference>
<evidence type="ECO:0000256" key="3">
    <source>
        <dbReference type="ARBA" id="ARBA00022679"/>
    </source>
</evidence>
<keyword evidence="3 4" id="KW-0808">Transferase</keyword>
<gene>
    <name evidence="4" type="ORF">SSPSH_003295</name>
</gene>
<dbReference type="Pfam" id="PF13692">
    <property type="entry name" value="Glyco_trans_1_4"/>
    <property type="match status" value="1"/>
</dbReference>
<protein>
    <submittedName>
        <fullName evidence="4">Type III pantothenate kinase protein</fullName>
        <ecNumber evidence="4">2.7.1.33</ecNumber>
    </submittedName>
</protein>
<dbReference type="STRING" id="1033802.SSPSH_003295"/>
<evidence type="ECO:0000256" key="2">
    <source>
        <dbReference type="ARBA" id="ARBA00022676"/>
    </source>
</evidence>
<dbReference type="Gene3D" id="3.40.50.2000">
    <property type="entry name" value="Glycogen Phosphorylase B"/>
    <property type="match status" value="2"/>
</dbReference>
<dbReference type="EMBL" id="AFNV02000026">
    <property type="protein sequence ID" value="ERJ17933.1"/>
    <property type="molecule type" value="Genomic_DNA"/>
</dbReference>
<evidence type="ECO:0000313" key="4">
    <source>
        <dbReference type="EMBL" id="ERJ17933.1"/>
    </source>
</evidence>
<comment type="similarity">
    <text evidence="1">Belongs to the glycosyltransferase group 1 family. Glycosyltransferase 4 subfamily.</text>
</comment>
<dbReference type="Proteomes" id="UP000006242">
    <property type="component" value="Unassembled WGS sequence"/>
</dbReference>
<keyword evidence="4" id="KW-0418">Kinase</keyword>
<comment type="caution">
    <text evidence="4">The sequence shown here is derived from an EMBL/GenBank/DDBJ whole genome shotgun (WGS) entry which is preliminary data.</text>
</comment>
<organism evidence="4 5">
    <name type="scientific">Salinisphaera shabanensis E1L3A</name>
    <dbReference type="NCBI Taxonomy" id="1033802"/>
    <lineage>
        <taxon>Bacteria</taxon>
        <taxon>Pseudomonadati</taxon>
        <taxon>Pseudomonadota</taxon>
        <taxon>Gammaproteobacteria</taxon>
        <taxon>Salinisphaerales</taxon>
        <taxon>Salinisphaeraceae</taxon>
        <taxon>Salinisphaera</taxon>
    </lineage>
</organism>
<dbReference type="GO" id="GO:0004594">
    <property type="term" value="F:pantothenate kinase activity"/>
    <property type="evidence" value="ECO:0007669"/>
    <property type="project" value="UniProtKB-EC"/>
</dbReference>
<reference evidence="4 5" key="2">
    <citation type="journal article" date="2013" name="PLoS ONE">
        <title>INDIGO - INtegrated Data Warehouse of MIcrobial GenOmes with Examples from the Red Sea Extremophiles.</title>
        <authorList>
            <person name="Alam I."/>
            <person name="Antunes A."/>
            <person name="Kamau A.A."/>
            <person name="Ba Alawi W."/>
            <person name="Kalkatawi M."/>
            <person name="Stingl U."/>
            <person name="Bajic V.B."/>
        </authorList>
    </citation>
    <scope>NUCLEOTIDE SEQUENCE [LARGE SCALE GENOMIC DNA]</scope>
    <source>
        <strain evidence="4 5">E1L3A</strain>
    </source>
</reference>
<accession>U2FU83</accession>
<keyword evidence="2" id="KW-0328">Glycosyltransferase</keyword>
<dbReference type="eggNOG" id="COG0438">
    <property type="taxonomic scope" value="Bacteria"/>
</dbReference>
<proteinExistence type="inferred from homology"/>
<dbReference type="CDD" id="cd03801">
    <property type="entry name" value="GT4_PimA-like"/>
    <property type="match status" value="1"/>
</dbReference>
<dbReference type="AlphaFoldDB" id="U2FU83"/>
<evidence type="ECO:0000256" key="1">
    <source>
        <dbReference type="ARBA" id="ARBA00009481"/>
    </source>
</evidence>
<reference evidence="4 5" key="1">
    <citation type="journal article" date="2011" name="J. Bacteriol.">
        <title>Genome sequence of Salinisphaera shabanensis, a gammaproteobacterium from the harsh, variable environment of the brine-seawater interface of the Shaban Deep in the Red Sea.</title>
        <authorList>
            <person name="Antunes A."/>
            <person name="Alam I."/>
            <person name="Bajic V.B."/>
            <person name="Stingl U."/>
        </authorList>
    </citation>
    <scope>NUCLEOTIDE SEQUENCE [LARGE SCALE GENOMIC DNA]</scope>
    <source>
        <strain evidence="4 5">E1L3A</strain>
    </source>
</reference>
<dbReference type="OrthoDB" id="4611853at2"/>
<evidence type="ECO:0000313" key="5">
    <source>
        <dbReference type="Proteomes" id="UP000006242"/>
    </source>
</evidence>
<sequence>MTAAAFVVAGALDQPTGGYVYDRAIIDGLQADGVDIEVVELAGTFPVADDTARAALDRTLARASPRMPVIVDGLAAGGLPEVVERHAGQGALIVLLHHPLCDETGLDDATQAHLLESERRVLACATRIIVTSRFTARRLVSLALAREDAITVIEPGVRPATLAHVAHQGAPRLLCVASIIPRKGHRLLVDALAQLRDLDWVCDFVGDDKRDADETKALHQAVDRHGLSSRIRLHGSQNTQALERYYERAAIFVLASYYEGYGMVIDEAVAHGLPIVTTTGGALADTVPAGAGIVVAPGDTNALAQALHTLIDDAEQRGCAAAAARIARSRQRDWAAAAREFAAVLAR</sequence>
<dbReference type="PANTHER" id="PTHR12526:SF640">
    <property type="entry name" value="COLANIC ACID BIOSYNTHESIS GLYCOSYLTRANSFERASE WCAL-RELATED"/>
    <property type="match status" value="1"/>
</dbReference>
<keyword evidence="5" id="KW-1185">Reference proteome</keyword>